<dbReference type="Pfam" id="PF05016">
    <property type="entry name" value="ParE_toxin"/>
    <property type="match status" value="1"/>
</dbReference>
<organism evidence="2">
    <name type="scientific">hydrothermal vent metagenome</name>
    <dbReference type="NCBI Taxonomy" id="652676"/>
    <lineage>
        <taxon>unclassified sequences</taxon>
        <taxon>metagenomes</taxon>
        <taxon>ecological metagenomes</taxon>
    </lineage>
</organism>
<dbReference type="InterPro" id="IPR035093">
    <property type="entry name" value="RelE/ParE_toxin_dom_sf"/>
</dbReference>
<evidence type="ECO:0000313" key="2">
    <source>
        <dbReference type="EMBL" id="VAW84474.1"/>
    </source>
</evidence>
<accession>A0A3B0ZSS1</accession>
<dbReference type="InterPro" id="IPR007712">
    <property type="entry name" value="RelE/ParE_toxin"/>
</dbReference>
<dbReference type="AlphaFoldDB" id="A0A3B0ZSS1"/>
<protein>
    <recommendedName>
        <fullName evidence="3">Cytotoxic translational repressor of toxin-antitoxin stability system</fullName>
    </recommendedName>
</protein>
<gene>
    <name evidence="2" type="ORF">MNBD_GAMMA18-1343</name>
</gene>
<reference evidence="2" key="1">
    <citation type="submission" date="2018-06" db="EMBL/GenBank/DDBJ databases">
        <authorList>
            <person name="Zhirakovskaya E."/>
        </authorList>
    </citation>
    <scope>NUCLEOTIDE SEQUENCE</scope>
</reference>
<dbReference type="EMBL" id="UOFP01000049">
    <property type="protein sequence ID" value="VAW84474.1"/>
    <property type="molecule type" value="Genomic_DNA"/>
</dbReference>
<dbReference type="SUPFAM" id="SSF143011">
    <property type="entry name" value="RelE-like"/>
    <property type="match status" value="1"/>
</dbReference>
<evidence type="ECO:0000256" key="1">
    <source>
        <dbReference type="ARBA" id="ARBA00022649"/>
    </source>
</evidence>
<keyword evidence="1" id="KW-1277">Toxin-antitoxin system</keyword>
<name>A0A3B0ZSS1_9ZZZZ</name>
<evidence type="ECO:0008006" key="3">
    <source>
        <dbReference type="Google" id="ProtNLM"/>
    </source>
</evidence>
<proteinExistence type="predicted"/>
<sequence length="84" mass="9867">MKVIWQPKAMKQLKKIGDKSVQERLLGAAKSLSSFPDCQNVKRLTSHRYDFRLRAGNWRILFDALETVKAISIEEVKKRDERTY</sequence>
<dbReference type="Gene3D" id="3.30.2310.20">
    <property type="entry name" value="RelE-like"/>
    <property type="match status" value="1"/>
</dbReference>